<dbReference type="AlphaFoldDB" id="A0A8D8C7D1"/>
<protein>
    <submittedName>
        <fullName evidence="1">(northern house mosquito) hypothetical protein</fullName>
    </submittedName>
</protein>
<reference evidence="1" key="1">
    <citation type="submission" date="2021-05" db="EMBL/GenBank/DDBJ databases">
        <authorList>
            <person name="Alioto T."/>
            <person name="Alioto T."/>
            <person name="Gomez Garrido J."/>
        </authorList>
    </citation>
    <scope>NUCLEOTIDE SEQUENCE</scope>
</reference>
<accession>A0A8D8C7D1</accession>
<proteinExistence type="predicted"/>
<dbReference type="EMBL" id="HBUE01104356">
    <property type="protein sequence ID" value="CAG6486520.1"/>
    <property type="molecule type" value="Transcribed_RNA"/>
</dbReference>
<sequence>MTKSLNKPCHKTKICGPNEIACTRVAGRVANPFRRVCLQGQKHQMAYLFDYITSQTVSSLFPIRCAELQLGICRAQTRQSVWVRSTFCSLYKNLSTNSTDLFQHTQSPIHKKSHRNLLCPGNNFRNSSKTEN</sequence>
<name>A0A8D8C7D1_CULPI</name>
<evidence type="ECO:0000313" key="1">
    <source>
        <dbReference type="EMBL" id="CAG6486520.1"/>
    </source>
</evidence>
<organism evidence="1">
    <name type="scientific">Culex pipiens</name>
    <name type="common">House mosquito</name>
    <dbReference type="NCBI Taxonomy" id="7175"/>
    <lineage>
        <taxon>Eukaryota</taxon>
        <taxon>Metazoa</taxon>
        <taxon>Ecdysozoa</taxon>
        <taxon>Arthropoda</taxon>
        <taxon>Hexapoda</taxon>
        <taxon>Insecta</taxon>
        <taxon>Pterygota</taxon>
        <taxon>Neoptera</taxon>
        <taxon>Endopterygota</taxon>
        <taxon>Diptera</taxon>
        <taxon>Nematocera</taxon>
        <taxon>Culicoidea</taxon>
        <taxon>Culicidae</taxon>
        <taxon>Culicinae</taxon>
        <taxon>Culicini</taxon>
        <taxon>Culex</taxon>
        <taxon>Culex</taxon>
    </lineage>
</organism>